<evidence type="ECO:0000313" key="4">
    <source>
        <dbReference type="Proteomes" id="UP000660339"/>
    </source>
</evidence>
<feature type="compositionally biased region" description="Gly residues" evidence="1">
    <location>
        <begin position="88"/>
        <end position="105"/>
    </location>
</feature>
<evidence type="ECO:0000256" key="1">
    <source>
        <dbReference type="SAM" id="MobiDB-lite"/>
    </source>
</evidence>
<reference evidence="3" key="1">
    <citation type="submission" date="2021-01" db="EMBL/GenBank/DDBJ databases">
        <title>Whole genome shotgun sequence of Catellatospora methionotrophica NBRC 14553.</title>
        <authorList>
            <person name="Komaki H."/>
            <person name="Tamura T."/>
        </authorList>
    </citation>
    <scope>NUCLEOTIDE SEQUENCE</scope>
    <source>
        <strain evidence="3">NBRC 14553</strain>
    </source>
</reference>
<gene>
    <name evidence="3" type="ORF">Cme02nite_23510</name>
</gene>
<accession>A0A8J3LEH8</accession>
<evidence type="ECO:0000256" key="2">
    <source>
        <dbReference type="SAM" id="Phobius"/>
    </source>
</evidence>
<dbReference type="RefSeq" id="WP_239086058.1">
    <property type="nucleotide sequence ID" value="NZ_BAAATT010000022.1"/>
</dbReference>
<keyword evidence="2" id="KW-1133">Transmembrane helix</keyword>
<proteinExistence type="predicted"/>
<feature type="region of interest" description="Disordered" evidence="1">
    <location>
        <begin position="71"/>
        <end position="110"/>
    </location>
</feature>
<organism evidence="3 4">
    <name type="scientific">Catellatospora methionotrophica</name>
    <dbReference type="NCBI Taxonomy" id="121620"/>
    <lineage>
        <taxon>Bacteria</taxon>
        <taxon>Bacillati</taxon>
        <taxon>Actinomycetota</taxon>
        <taxon>Actinomycetes</taxon>
        <taxon>Micromonosporales</taxon>
        <taxon>Micromonosporaceae</taxon>
        <taxon>Catellatospora</taxon>
    </lineage>
</organism>
<keyword evidence="2" id="KW-0472">Membrane</keyword>
<evidence type="ECO:0000313" key="3">
    <source>
        <dbReference type="EMBL" id="GIG14019.1"/>
    </source>
</evidence>
<keyword evidence="4" id="KW-1185">Reference proteome</keyword>
<dbReference type="EMBL" id="BONJ01000008">
    <property type="protein sequence ID" value="GIG14019.1"/>
    <property type="molecule type" value="Genomic_DNA"/>
</dbReference>
<sequence>MKHAIRTRESATTDVISADAPSAVPMDDLVAGLAKASRGPWLTRSTGILLALVLTCGGFLAGVQVQQNFGTSGTAPTGANAANRPGSGVRGGNGAFPGQQGGLPGGQQPAAAPITGKIKLVDGTTVYLETADGRLLTIKTADTTTVQTTDKITLKDLTAGTEITVVGTTADTTVTATTITTTN</sequence>
<comment type="caution">
    <text evidence="3">The sequence shown here is derived from an EMBL/GenBank/DDBJ whole genome shotgun (WGS) entry which is preliminary data.</text>
</comment>
<dbReference type="Proteomes" id="UP000660339">
    <property type="component" value="Unassembled WGS sequence"/>
</dbReference>
<dbReference type="AlphaFoldDB" id="A0A8J3LEH8"/>
<protein>
    <recommendedName>
        <fullName evidence="5">DUF5666 domain-containing protein</fullName>
    </recommendedName>
</protein>
<feature type="transmembrane region" description="Helical" evidence="2">
    <location>
        <begin position="47"/>
        <end position="65"/>
    </location>
</feature>
<name>A0A8J3LEH8_9ACTN</name>
<evidence type="ECO:0008006" key="5">
    <source>
        <dbReference type="Google" id="ProtNLM"/>
    </source>
</evidence>
<keyword evidence="2" id="KW-0812">Transmembrane</keyword>